<dbReference type="EMBL" id="JASCZI010120915">
    <property type="protein sequence ID" value="MED6157566.1"/>
    <property type="molecule type" value="Genomic_DNA"/>
</dbReference>
<reference evidence="1 2" key="1">
    <citation type="journal article" date="2023" name="Plants (Basel)">
        <title>Bridging the Gap: Combining Genomics and Transcriptomics Approaches to Understand Stylosanthes scabra, an Orphan Legume from the Brazilian Caatinga.</title>
        <authorList>
            <person name="Ferreira-Neto J.R.C."/>
            <person name="da Silva M.D."/>
            <person name="Binneck E."/>
            <person name="de Melo N.F."/>
            <person name="da Silva R.H."/>
            <person name="de Melo A.L.T.M."/>
            <person name="Pandolfi V."/>
            <person name="Bustamante F.O."/>
            <person name="Brasileiro-Vidal A.C."/>
            <person name="Benko-Iseppon A.M."/>
        </authorList>
    </citation>
    <scope>NUCLEOTIDE SEQUENCE [LARGE SCALE GENOMIC DNA]</scope>
    <source>
        <tissue evidence="1">Leaves</tissue>
    </source>
</reference>
<dbReference type="Proteomes" id="UP001341840">
    <property type="component" value="Unassembled WGS sequence"/>
</dbReference>
<evidence type="ECO:0000313" key="1">
    <source>
        <dbReference type="EMBL" id="MED6157566.1"/>
    </source>
</evidence>
<proteinExistence type="predicted"/>
<organism evidence="1 2">
    <name type="scientific">Stylosanthes scabra</name>
    <dbReference type="NCBI Taxonomy" id="79078"/>
    <lineage>
        <taxon>Eukaryota</taxon>
        <taxon>Viridiplantae</taxon>
        <taxon>Streptophyta</taxon>
        <taxon>Embryophyta</taxon>
        <taxon>Tracheophyta</taxon>
        <taxon>Spermatophyta</taxon>
        <taxon>Magnoliopsida</taxon>
        <taxon>eudicotyledons</taxon>
        <taxon>Gunneridae</taxon>
        <taxon>Pentapetalae</taxon>
        <taxon>rosids</taxon>
        <taxon>fabids</taxon>
        <taxon>Fabales</taxon>
        <taxon>Fabaceae</taxon>
        <taxon>Papilionoideae</taxon>
        <taxon>50 kb inversion clade</taxon>
        <taxon>dalbergioids sensu lato</taxon>
        <taxon>Dalbergieae</taxon>
        <taxon>Pterocarpus clade</taxon>
        <taxon>Stylosanthes</taxon>
    </lineage>
</organism>
<sequence length="128" mass="14186">MFISYPGVDFIDANAKHLILSILLSLTGQFSDVHLSFEEFAAKLCKLMSSPTVSLSASSPTLPNDGQQLPPSTPKEDLISCYHVTRDTGFNSTIVLPVPAGNPTIMFIIDNTRWEHQNIVVTIIWHHH</sequence>
<protein>
    <submittedName>
        <fullName evidence="1">Uncharacterized protein</fullName>
    </submittedName>
</protein>
<accession>A0ABU6U978</accession>
<comment type="caution">
    <text evidence="1">The sequence shown here is derived from an EMBL/GenBank/DDBJ whole genome shotgun (WGS) entry which is preliminary data.</text>
</comment>
<gene>
    <name evidence="1" type="ORF">PIB30_024264</name>
</gene>
<name>A0ABU6U978_9FABA</name>
<keyword evidence="2" id="KW-1185">Reference proteome</keyword>
<evidence type="ECO:0000313" key="2">
    <source>
        <dbReference type="Proteomes" id="UP001341840"/>
    </source>
</evidence>